<proteinExistence type="predicted"/>
<feature type="domain" description="Sulfatase N-terminal" evidence="1">
    <location>
        <begin position="23"/>
        <end position="306"/>
    </location>
</feature>
<keyword evidence="3" id="KW-1185">Reference proteome</keyword>
<dbReference type="Pfam" id="PF00884">
    <property type="entry name" value="Sulfatase"/>
    <property type="match status" value="1"/>
</dbReference>
<evidence type="ECO:0000313" key="3">
    <source>
        <dbReference type="Proteomes" id="UP000366872"/>
    </source>
</evidence>
<dbReference type="EMBL" id="CAAHFG010000002">
    <property type="protein sequence ID" value="VGO15391.1"/>
    <property type="molecule type" value="Genomic_DNA"/>
</dbReference>
<name>A0A6C2U782_PONDE</name>
<reference evidence="2 3" key="1">
    <citation type="submission" date="2019-04" db="EMBL/GenBank/DDBJ databases">
        <authorList>
            <person name="Van Vliet M D."/>
        </authorList>
    </citation>
    <scope>NUCLEOTIDE SEQUENCE [LARGE SCALE GENOMIC DNA]</scope>
    <source>
        <strain evidence="2 3">F1</strain>
    </source>
</reference>
<evidence type="ECO:0000313" key="2">
    <source>
        <dbReference type="EMBL" id="VGO15391.1"/>
    </source>
</evidence>
<sequence length="488" mass="55070">MNGKLLSIVMLIGMAVQAATERPNILFIIADDVSQESISAYGCSYIKTPNLDRLAKEGARFENAYANNPKCAPSRAMLVTGRYSWQLEEACNHWPHFPEKFKFYPHLLREAGYHVGYTGKGWSPGTYATADNPAGPEYKSKRLKPPYKGIANIDYAANLKVFLGELDGGHPFCFWLGTKEAHRGFEKDSWKKAGRKLEDAVVPPYWPDTPSVRGDLLDYANEVEWIDEQVGHALDVLEKKGLLENTLIVFTSDHGMAFPRVKGQIFEHGIHVPFIVWWKGVIQPGRVVEDFINFPDVAPTFLEVAGEAPHPQMTGKSFLDVLRSPKSGLVDPSRTYALVGKERHDTGRASEEGSDLGYPVRGIRTTDYLYVRNFKPDRWPVGNPEFGLRNCDGSPTKSVINKLQPDSENYRFYELNFGKRPEEMLYAVGKDPTCVESLAGNPEYAEPMKRLREKMETGLKAQQDPRMLGQGDLFDRYPYMGKPFVYPE</sequence>
<organism evidence="2 3">
    <name type="scientific">Pontiella desulfatans</name>
    <dbReference type="NCBI Taxonomy" id="2750659"/>
    <lineage>
        <taxon>Bacteria</taxon>
        <taxon>Pseudomonadati</taxon>
        <taxon>Kiritimatiellota</taxon>
        <taxon>Kiritimatiellia</taxon>
        <taxon>Kiritimatiellales</taxon>
        <taxon>Pontiellaceae</taxon>
        <taxon>Pontiella</taxon>
    </lineage>
</organism>
<dbReference type="PANTHER" id="PTHR43751">
    <property type="entry name" value="SULFATASE"/>
    <property type="match status" value="1"/>
</dbReference>
<dbReference type="InterPro" id="IPR017850">
    <property type="entry name" value="Alkaline_phosphatase_core_sf"/>
</dbReference>
<dbReference type="AlphaFoldDB" id="A0A6C2U782"/>
<dbReference type="CDD" id="cd16027">
    <property type="entry name" value="SGSH"/>
    <property type="match status" value="1"/>
</dbReference>
<protein>
    <submittedName>
        <fullName evidence="2">Arylsulfatase</fullName>
    </submittedName>
</protein>
<accession>A0A6C2U782</accession>
<dbReference type="SUPFAM" id="SSF53649">
    <property type="entry name" value="Alkaline phosphatase-like"/>
    <property type="match status" value="1"/>
</dbReference>
<dbReference type="Proteomes" id="UP000366872">
    <property type="component" value="Unassembled WGS sequence"/>
</dbReference>
<gene>
    <name evidence="2" type="primary">atsA_205</name>
    <name evidence="2" type="ORF">PDESU_03974</name>
</gene>
<evidence type="ECO:0000259" key="1">
    <source>
        <dbReference type="Pfam" id="PF00884"/>
    </source>
</evidence>
<dbReference type="PANTHER" id="PTHR43751:SF1">
    <property type="entry name" value="SULFATASE ATSG-RELATED"/>
    <property type="match status" value="1"/>
</dbReference>
<dbReference type="RefSeq" id="WP_136080959.1">
    <property type="nucleotide sequence ID" value="NZ_CAAHFG010000002.1"/>
</dbReference>
<dbReference type="Gene3D" id="3.40.720.10">
    <property type="entry name" value="Alkaline Phosphatase, subunit A"/>
    <property type="match status" value="1"/>
</dbReference>
<dbReference type="InterPro" id="IPR052701">
    <property type="entry name" value="GAG_Ulvan_Degrading_Sulfatases"/>
</dbReference>
<dbReference type="InterPro" id="IPR000917">
    <property type="entry name" value="Sulfatase_N"/>
</dbReference>